<dbReference type="EMBL" id="SWLE01000007">
    <property type="protein sequence ID" value="TNM98219.1"/>
    <property type="molecule type" value="Genomic_DNA"/>
</dbReference>
<feature type="domain" description="RanBP2-type" evidence="7">
    <location>
        <begin position="436"/>
        <end position="465"/>
    </location>
</feature>
<organism evidence="8 9">
    <name type="scientific">Takifugu bimaculatus</name>
    <dbReference type="NCBI Taxonomy" id="433685"/>
    <lineage>
        <taxon>Eukaryota</taxon>
        <taxon>Metazoa</taxon>
        <taxon>Chordata</taxon>
        <taxon>Craniata</taxon>
        <taxon>Vertebrata</taxon>
        <taxon>Euteleostomi</taxon>
        <taxon>Actinopterygii</taxon>
        <taxon>Neopterygii</taxon>
        <taxon>Teleostei</taxon>
        <taxon>Neoteleostei</taxon>
        <taxon>Acanthomorphata</taxon>
        <taxon>Eupercaria</taxon>
        <taxon>Tetraodontiformes</taxon>
        <taxon>Tetradontoidea</taxon>
        <taxon>Tetraodontidae</taxon>
        <taxon>Takifugu</taxon>
    </lineage>
</organism>
<keyword evidence="2" id="KW-0479">Metal-binding</keyword>
<dbReference type="PANTHER" id="PTHR22770:SF45">
    <property type="entry name" value="RANBP-TYPE AND C3HC4-TYPE ZINC FINGER-CONTAINING PROTEIN 1"/>
    <property type="match status" value="1"/>
</dbReference>
<dbReference type="FunFam" id="3.10.20.90:FF:000130">
    <property type="entry name" value="SHANK-associated RH domain interactor"/>
    <property type="match status" value="1"/>
</dbReference>
<evidence type="ECO:0000256" key="1">
    <source>
        <dbReference type="ARBA" id="ARBA00004906"/>
    </source>
</evidence>
<dbReference type="Gene3D" id="2.30.29.30">
    <property type="entry name" value="Pleckstrin-homology domain (PH domain)/Phosphotyrosine-binding domain (PTB)"/>
    <property type="match status" value="1"/>
</dbReference>
<dbReference type="SUPFAM" id="SSF54236">
    <property type="entry name" value="Ubiquitin-like"/>
    <property type="match status" value="1"/>
</dbReference>
<dbReference type="PANTHER" id="PTHR22770">
    <property type="entry name" value="UBIQUITIN CONJUGATING ENZYME 7 INTERACTING PROTEIN-RELATED"/>
    <property type="match status" value="1"/>
</dbReference>
<dbReference type="CDD" id="cd01799">
    <property type="entry name" value="Ubl_HOIL1"/>
    <property type="match status" value="1"/>
</dbReference>
<dbReference type="CDD" id="cd13305">
    <property type="entry name" value="PH_SHARPIN"/>
    <property type="match status" value="1"/>
</dbReference>
<sequence length="510" mass="55330">MALSSGGWAPPATVPGSSQQAACGGPIPTACCSTVLMSVRVSVCHSGIRPLCLPGAGSEALRLQLSMDPSRAGEFRLALRDMSGNRSVFIAEFDLRSVQYEVKSPRCHEMRLTAPPHDSISFNFRCDREAEEWATVVMSSLREAHRVANINTCEPDGKVSHTPATGRCDSGRSHGGVDPSLAPAHRLHLTLLPLLVFLPVEELCLELSRAIEAGDTQAASQHASALARHKAALSVQLSEKNYTGRRDQVRHDDPSEVVGMSGRSRWCFSCSLSVVVEDVSSSACVTVKVFPYMTVAALKQQVFFEYGFHPRVQRWVIGQCLCTEPRSLASYGVQKDGDTAYLYLISARQARITRQLFQQDLEGALLAPPIPPGNGPASQEWRGYSTLPSRLNHSSQGAFTICSTAGGSDRQSDVKDLLNMENLHLSDHSIKGSKTQQTEWACPSCTFINKPSRPGCEICATARPDPQVQQVPQNRRRRSRMICDPPTLSLSDPCLCQRSAGGGRTGGSAL</sequence>
<evidence type="ECO:0000256" key="5">
    <source>
        <dbReference type="ARBA" id="ARBA00022833"/>
    </source>
</evidence>
<dbReference type="InterPro" id="IPR057468">
    <property type="entry name" value="HOIL-1/Sharpin_LTM"/>
</dbReference>
<dbReference type="GO" id="GO:0097039">
    <property type="term" value="P:protein linear polyubiquitination"/>
    <property type="evidence" value="ECO:0007669"/>
    <property type="project" value="TreeGrafter"/>
</dbReference>
<evidence type="ECO:0000256" key="4">
    <source>
        <dbReference type="ARBA" id="ARBA00022786"/>
    </source>
</evidence>
<dbReference type="PROSITE" id="PS01358">
    <property type="entry name" value="ZF_RANBP2_1"/>
    <property type="match status" value="1"/>
</dbReference>
<dbReference type="InterPro" id="IPR011993">
    <property type="entry name" value="PH-like_dom_sf"/>
</dbReference>
<name>A0A4Z2C1C5_9TELE</name>
<keyword evidence="4" id="KW-0833">Ubl conjugation pathway</keyword>
<comment type="caution">
    <text evidence="8">The sequence shown here is derived from an EMBL/GenBank/DDBJ whole genome shotgun (WGS) entry which is preliminary data.</text>
</comment>
<dbReference type="InterPro" id="IPR001876">
    <property type="entry name" value="Znf_RanBP2"/>
</dbReference>
<dbReference type="FunFam" id="2.30.29.30:FF:000447">
    <property type="entry name" value="RanBP-type and C3HC4-type zinc finger-containing protein 1"/>
    <property type="match status" value="1"/>
</dbReference>
<dbReference type="InterPro" id="IPR031912">
    <property type="entry name" value="Sharpin_PH"/>
</dbReference>
<evidence type="ECO:0000256" key="2">
    <source>
        <dbReference type="ARBA" id="ARBA00022723"/>
    </source>
</evidence>
<dbReference type="GO" id="GO:0004842">
    <property type="term" value="F:ubiquitin-protein transferase activity"/>
    <property type="evidence" value="ECO:0007669"/>
    <property type="project" value="TreeGrafter"/>
</dbReference>
<evidence type="ECO:0000313" key="9">
    <source>
        <dbReference type="Proteomes" id="UP000516260"/>
    </source>
</evidence>
<accession>A0A4Z2C1C5</accession>
<evidence type="ECO:0000259" key="7">
    <source>
        <dbReference type="PROSITE" id="PS50199"/>
    </source>
</evidence>
<dbReference type="SUPFAM" id="SSF90209">
    <property type="entry name" value="Ran binding protein zinc finger-like"/>
    <property type="match status" value="1"/>
</dbReference>
<dbReference type="Gene3D" id="2.30.30.380">
    <property type="entry name" value="Zn-finger domain of Sec23/24"/>
    <property type="match status" value="1"/>
</dbReference>
<dbReference type="Proteomes" id="UP000516260">
    <property type="component" value="Chromosome 15"/>
</dbReference>
<evidence type="ECO:0000313" key="8">
    <source>
        <dbReference type="EMBL" id="TNM98219.1"/>
    </source>
</evidence>
<evidence type="ECO:0000256" key="6">
    <source>
        <dbReference type="PROSITE-ProRule" id="PRU00322"/>
    </source>
</evidence>
<dbReference type="InterPro" id="IPR051628">
    <property type="entry name" value="LUBAC_E3_Ligases"/>
</dbReference>
<gene>
    <name evidence="8" type="ORF">fugu_014465</name>
</gene>
<reference evidence="8 9" key="1">
    <citation type="submission" date="2019-04" db="EMBL/GenBank/DDBJ databases">
        <title>The sequence and de novo assembly of Takifugu bimaculatus genome using PacBio and Hi-C technologies.</title>
        <authorList>
            <person name="Xu P."/>
            <person name="Liu B."/>
            <person name="Zhou Z."/>
        </authorList>
    </citation>
    <scope>NUCLEOTIDE SEQUENCE [LARGE SCALE GENOMIC DNA]</scope>
    <source>
        <strain evidence="8">TB-2018</strain>
        <tissue evidence="8">Muscle</tissue>
    </source>
</reference>
<dbReference type="UniPathway" id="UPA00143"/>
<evidence type="ECO:0000256" key="3">
    <source>
        <dbReference type="ARBA" id="ARBA00022771"/>
    </source>
</evidence>
<dbReference type="Pfam" id="PF16764">
    <property type="entry name" value="Sharpin_PH"/>
    <property type="match status" value="1"/>
</dbReference>
<dbReference type="SMART" id="SM00547">
    <property type="entry name" value="ZnF_RBZ"/>
    <property type="match status" value="1"/>
</dbReference>
<keyword evidence="3 6" id="KW-0863">Zinc-finger</keyword>
<dbReference type="GO" id="GO:0043161">
    <property type="term" value="P:proteasome-mediated ubiquitin-dependent protein catabolic process"/>
    <property type="evidence" value="ECO:0007669"/>
    <property type="project" value="TreeGrafter"/>
</dbReference>
<dbReference type="GO" id="GO:0008270">
    <property type="term" value="F:zinc ion binding"/>
    <property type="evidence" value="ECO:0007669"/>
    <property type="project" value="UniProtKB-KW"/>
</dbReference>
<keyword evidence="9" id="KW-1185">Reference proteome</keyword>
<dbReference type="Gene3D" id="3.10.20.90">
    <property type="entry name" value="Phosphatidylinositol 3-kinase Catalytic Subunit, Chain A, domain 1"/>
    <property type="match status" value="1"/>
</dbReference>
<dbReference type="InterPro" id="IPR029071">
    <property type="entry name" value="Ubiquitin-like_domsf"/>
</dbReference>
<dbReference type="SUPFAM" id="SSF50729">
    <property type="entry name" value="PH domain-like"/>
    <property type="match status" value="1"/>
</dbReference>
<dbReference type="GO" id="GO:0043130">
    <property type="term" value="F:ubiquitin binding"/>
    <property type="evidence" value="ECO:0007669"/>
    <property type="project" value="TreeGrafter"/>
</dbReference>
<dbReference type="InterPro" id="IPR036443">
    <property type="entry name" value="Znf_RanBP2_sf"/>
</dbReference>
<dbReference type="Pfam" id="PF25393">
    <property type="entry name" value="LTM"/>
    <property type="match status" value="1"/>
</dbReference>
<protein>
    <recommendedName>
        <fullName evidence="7">RanBP2-type domain-containing protein</fullName>
    </recommendedName>
</protein>
<comment type="pathway">
    <text evidence="1">Protein modification; protein ubiquitination.</text>
</comment>
<keyword evidence="5" id="KW-0862">Zinc</keyword>
<dbReference type="GO" id="GO:0071797">
    <property type="term" value="C:LUBAC complex"/>
    <property type="evidence" value="ECO:0007669"/>
    <property type="project" value="TreeGrafter"/>
</dbReference>
<dbReference type="AlphaFoldDB" id="A0A4Z2C1C5"/>
<dbReference type="GO" id="GO:0043123">
    <property type="term" value="P:positive regulation of canonical NF-kappaB signal transduction"/>
    <property type="evidence" value="ECO:0007669"/>
    <property type="project" value="TreeGrafter"/>
</dbReference>
<dbReference type="PROSITE" id="PS50199">
    <property type="entry name" value="ZF_RANBP2_2"/>
    <property type="match status" value="1"/>
</dbReference>
<proteinExistence type="predicted"/>